<reference evidence="1 2" key="1">
    <citation type="journal article" date="2019" name="Nat. Ecol. Evol.">
        <title>Megaphylogeny resolves global patterns of mushroom evolution.</title>
        <authorList>
            <person name="Varga T."/>
            <person name="Krizsan K."/>
            <person name="Foldi C."/>
            <person name="Dima B."/>
            <person name="Sanchez-Garcia M."/>
            <person name="Sanchez-Ramirez S."/>
            <person name="Szollosi G.J."/>
            <person name="Szarkandi J.G."/>
            <person name="Papp V."/>
            <person name="Albert L."/>
            <person name="Andreopoulos W."/>
            <person name="Angelini C."/>
            <person name="Antonin V."/>
            <person name="Barry K.W."/>
            <person name="Bougher N.L."/>
            <person name="Buchanan P."/>
            <person name="Buyck B."/>
            <person name="Bense V."/>
            <person name="Catcheside P."/>
            <person name="Chovatia M."/>
            <person name="Cooper J."/>
            <person name="Damon W."/>
            <person name="Desjardin D."/>
            <person name="Finy P."/>
            <person name="Geml J."/>
            <person name="Haridas S."/>
            <person name="Hughes K."/>
            <person name="Justo A."/>
            <person name="Karasinski D."/>
            <person name="Kautmanova I."/>
            <person name="Kiss B."/>
            <person name="Kocsube S."/>
            <person name="Kotiranta H."/>
            <person name="LaButti K.M."/>
            <person name="Lechner B.E."/>
            <person name="Liimatainen K."/>
            <person name="Lipzen A."/>
            <person name="Lukacs Z."/>
            <person name="Mihaltcheva S."/>
            <person name="Morgado L.N."/>
            <person name="Niskanen T."/>
            <person name="Noordeloos M.E."/>
            <person name="Ohm R.A."/>
            <person name="Ortiz-Santana B."/>
            <person name="Ovrebo C."/>
            <person name="Racz N."/>
            <person name="Riley R."/>
            <person name="Savchenko A."/>
            <person name="Shiryaev A."/>
            <person name="Soop K."/>
            <person name="Spirin V."/>
            <person name="Szebenyi C."/>
            <person name="Tomsovsky M."/>
            <person name="Tulloss R.E."/>
            <person name="Uehling J."/>
            <person name="Grigoriev I.V."/>
            <person name="Vagvolgyi C."/>
            <person name="Papp T."/>
            <person name="Martin F.M."/>
            <person name="Miettinen O."/>
            <person name="Hibbett D.S."/>
            <person name="Nagy L.G."/>
        </authorList>
    </citation>
    <scope>NUCLEOTIDE SEQUENCE [LARGE SCALE GENOMIC DNA]</scope>
    <source>
        <strain evidence="1 2">CBS 121175</strain>
    </source>
</reference>
<proteinExistence type="predicted"/>
<protein>
    <submittedName>
        <fullName evidence="1">Uncharacterized protein</fullName>
    </submittedName>
</protein>
<organism evidence="1 2">
    <name type="scientific">Coprinopsis marcescibilis</name>
    <name type="common">Agaric fungus</name>
    <name type="synonym">Psathyrella marcescibilis</name>
    <dbReference type="NCBI Taxonomy" id="230819"/>
    <lineage>
        <taxon>Eukaryota</taxon>
        <taxon>Fungi</taxon>
        <taxon>Dikarya</taxon>
        <taxon>Basidiomycota</taxon>
        <taxon>Agaricomycotina</taxon>
        <taxon>Agaricomycetes</taxon>
        <taxon>Agaricomycetidae</taxon>
        <taxon>Agaricales</taxon>
        <taxon>Agaricineae</taxon>
        <taxon>Psathyrellaceae</taxon>
        <taxon>Coprinopsis</taxon>
    </lineage>
</organism>
<dbReference type="AlphaFoldDB" id="A0A5C3KYK3"/>
<dbReference type="OrthoDB" id="265717at2759"/>
<keyword evidence="2" id="KW-1185">Reference proteome</keyword>
<evidence type="ECO:0000313" key="2">
    <source>
        <dbReference type="Proteomes" id="UP000307440"/>
    </source>
</evidence>
<evidence type="ECO:0000313" key="1">
    <source>
        <dbReference type="EMBL" id="TFK25656.1"/>
    </source>
</evidence>
<dbReference type="STRING" id="230819.A0A5C3KYK3"/>
<dbReference type="EMBL" id="ML210183">
    <property type="protein sequence ID" value="TFK25656.1"/>
    <property type="molecule type" value="Genomic_DNA"/>
</dbReference>
<gene>
    <name evidence="1" type="ORF">FA15DRAFT_703441</name>
</gene>
<accession>A0A5C3KYK3</accession>
<sequence>MRITSPKSLCASHNHDLLHPAQHTAPTEIPALHPIFILPALPLEDSSSYESYERLGQGITESTYAEMETMANCRSKDECPSIVEGVARTNTLTLGFHFPSDS</sequence>
<dbReference type="Proteomes" id="UP000307440">
    <property type="component" value="Unassembled WGS sequence"/>
</dbReference>
<name>A0A5C3KYK3_COPMA</name>